<reference evidence="1" key="1">
    <citation type="submission" date="2020-11" db="EMBL/GenBank/DDBJ databases">
        <authorList>
            <person name="Tran Van P."/>
        </authorList>
    </citation>
    <scope>NUCLEOTIDE SEQUENCE</scope>
</reference>
<sequence>MRKVGGNEYKFTDPFLWIGWEYSRENLIIKMHPAELKSPATGFSFFVTTEKGGNAITSASLPENGCQAISAKHLILIDTIRSGDKGDITWFYVPTWKLDEVWRAQLIPGIHSNNAALKFKTLLAKLRQFRRKRGFFILKALQLAPIVIVKKFPSMGAD</sequence>
<proteinExistence type="predicted"/>
<dbReference type="AlphaFoldDB" id="A0A7R9I3Q4"/>
<dbReference type="EMBL" id="OD567909">
    <property type="protein sequence ID" value="CAD7446312.1"/>
    <property type="molecule type" value="Genomic_DNA"/>
</dbReference>
<organism evidence="1">
    <name type="scientific">Timema bartmani</name>
    <dbReference type="NCBI Taxonomy" id="61472"/>
    <lineage>
        <taxon>Eukaryota</taxon>
        <taxon>Metazoa</taxon>
        <taxon>Ecdysozoa</taxon>
        <taxon>Arthropoda</taxon>
        <taxon>Hexapoda</taxon>
        <taxon>Insecta</taxon>
        <taxon>Pterygota</taxon>
        <taxon>Neoptera</taxon>
        <taxon>Polyneoptera</taxon>
        <taxon>Phasmatodea</taxon>
        <taxon>Timematodea</taxon>
        <taxon>Timematoidea</taxon>
        <taxon>Timematidae</taxon>
        <taxon>Timema</taxon>
    </lineage>
</organism>
<gene>
    <name evidence="1" type="ORF">TBIB3V08_LOCUS8646</name>
</gene>
<accession>A0A7R9I3Q4</accession>
<protein>
    <submittedName>
        <fullName evidence="1">Uncharacterized protein</fullName>
    </submittedName>
</protein>
<evidence type="ECO:0000313" key="1">
    <source>
        <dbReference type="EMBL" id="CAD7446312.1"/>
    </source>
</evidence>
<name>A0A7R9I3Q4_9NEOP</name>